<dbReference type="EMBL" id="BEYU01000016">
    <property type="protein sequence ID" value="GBG25913.1"/>
    <property type="molecule type" value="Genomic_DNA"/>
</dbReference>
<evidence type="ECO:0000313" key="3">
    <source>
        <dbReference type="Proteomes" id="UP000241890"/>
    </source>
</evidence>
<dbReference type="GO" id="GO:0005886">
    <property type="term" value="C:plasma membrane"/>
    <property type="evidence" value="ECO:0007669"/>
    <property type="project" value="InterPro"/>
</dbReference>
<dbReference type="PANTHER" id="PTHR13411:SF6">
    <property type="entry name" value="PLASMINOGEN RECEPTOR (KT)"/>
    <property type="match status" value="1"/>
</dbReference>
<dbReference type="Pfam" id="PF10166">
    <property type="entry name" value="DUF2368"/>
    <property type="match status" value="1"/>
</dbReference>
<keyword evidence="3" id="KW-1185">Reference proteome</keyword>
<evidence type="ECO:0000256" key="1">
    <source>
        <dbReference type="SAM" id="Phobius"/>
    </source>
</evidence>
<keyword evidence="2" id="KW-0675">Receptor</keyword>
<keyword evidence="1" id="KW-0472">Membrane</keyword>
<keyword evidence="1" id="KW-1133">Transmembrane helix</keyword>
<comment type="caution">
    <text evidence="2">The sequence shown here is derived from an EMBL/GenBank/DDBJ whole genome shotgun (WGS) entry which is preliminary data.</text>
</comment>
<accession>A0A2R5GBF5</accession>
<dbReference type="InParanoid" id="A0A2R5GBF5"/>
<reference evidence="2 3" key="1">
    <citation type="submission" date="2017-12" db="EMBL/GenBank/DDBJ databases">
        <title>Sequencing, de novo assembly and annotation of complete genome of a new Thraustochytrid species, strain FCC1311.</title>
        <authorList>
            <person name="Sedici K."/>
            <person name="Godart F."/>
            <person name="Aiese Cigliano R."/>
            <person name="Sanseverino W."/>
            <person name="Barakat M."/>
            <person name="Ortet P."/>
            <person name="Marechal E."/>
            <person name="Cagnac O."/>
            <person name="Amato A."/>
        </authorList>
    </citation>
    <scope>NUCLEOTIDE SEQUENCE [LARGE SCALE GENOMIC DNA]</scope>
</reference>
<dbReference type="PANTHER" id="PTHR13411">
    <property type="entry name" value="PLASMINOGEN RECEPTOR (KT)"/>
    <property type="match status" value="1"/>
</dbReference>
<feature type="transmembrane region" description="Helical" evidence="1">
    <location>
        <begin position="40"/>
        <end position="62"/>
    </location>
</feature>
<keyword evidence="1" id="KW-0812">Transmembrane</keyword>
<dbReference type="AlphaFoldDB" id="A0A2R5GBF5"/>
<sequence length="168" mass="19012">MGGALGVERKANEVRDLGLQYLAAQREMQMALNLAQARDFLQYLAGLWTGCATLGVVTALRGKFPKPLAVPIGVLPLVMIYQADMAYFTKIRRVCKEAEHIMVDERWRFVPPTKAPFYKFYENEAAFLDSQPMKLGDRVGSYWPAYVRGFLETPPFQAADEPFRSETP</sequence>
<organism evidence="2 3">
    <name type="scientific">Hondaea fermentalgiana</name>
    <dbReference type="NCBI Taxonomy" id="2315210"/>
    <lineage>
        <taxon>Eukaryota</taxon>
        <taxon>Sar</taxon>
        <taxon>Stramenopiles</taxon>
        <taxon>Bigyra</taxon>
        <taxon>Labyrinthulomycetes</taxon>
        <taxon>Thraustochytrida</taxon>
        <taxon>Thraustochytriidae</taxon>
        <taxon>Hondaea</taxon>
    </lineage>
</organism>
<evidence type="ECO:0000313" key="2">
    <source>
        <dbReference type="EMBL" id="GBG25913.1"/>
    </source>
</evidence>
<dbReference type="InterPro" id="IPR019319">
    <property type="entry name" value="Plg-R(KT)"/>
</dbReference>
<dbReference type="Proteomes" id="UP000241890">
    <property type="component" value="Unassembled WGS sequence"/>
</dbReference>
<proteinExistence type="predicted"/>
<name>A0A2R5GBF5_9STRA</name>
<protein>
    <submittedName>
        <fullName evidence="2">Plasminogen receptor KT</fullName>
    </submittedName>
</protein>
<dbReference type="OrthoDB" id="40893at2759"/>
<gene>
    <name evidence="2" type="ORF">FCC1311_021322</name>
</gene>
<feature type="transmembrane region" description="Helical" evidence="1">
    <location>
        <begin position="68"/>
        <end position="88"/>
    </location>
</feature>